<dbReference type="GO" id="GO:0016925">
    <property type="term" value="P:protein sumoylation"/>
    <property type="evidence" value="ECO:0007669"/>
    <property type="project" value="UniProtKB-UniPathway"/>
</dbReference>
<organism evidence="15 16">
    <name type="scientific">Callorhinchus milii</name>
    <name type="common">Ghost shark</name>
    <dbReference type="NCBI Taxonomy" id="7868"/>
    <lineage>
        <taxon>Eukaryota</taxon>
        <taxon>Metazoa</taxon>
        <taxon>Chordata</taxon>
        <taxon>Craniata</taxon>
        <taxon>Vertebrata</taxon>
        <taxon>Chondrichthyes</taxon>
        <taxon>Holocephali</taxon>
        <taxon>Chimaeriformes</taxon>
        <taxon>Callorhinchidae</taxon>
        <taxon>Callorhinchus</taxon>
    </lineage>
</organism>
<keyword evidence="8" id="KW-0833">Ubl conjugation pathway</keyword>
<reference evidence="16" key="1">
    <citation type="journal article" date="2006" name="Science">
        <title>Ancient noncoding elements conserved in the human genome.</title>
        <authorList>
            <person name="Venkatesh B."/>
            <person name="Kirkness E.F."/>
            <person name="Loh Y.H."/>
            <person name="Halpern A.L."/>
            <person name="Lee A.P."/>
            <person name="Johnson J."/>
            <person name="Dandona N."/>
            <person name="Viswanathan L.D."/>
            <person name="Tay A."/>
            <person name="Venter J.C."/>
            <person name="Strausberg R.L."/>
            <person name="Brenner S."/>
        </authorList>
    </citation>
    <scope>NUCLEOTIDE SEQUENCE [LARGE SCALE GENOMIC DNA]</scope>
</reference>
<evidence type="ECO:0000256" key="6">
    <source>
        <dbReference type="ARBA" id="ARBA00022723"/>
    </source>
</evidence>
<dbReference type="SUPFAM" id="SSF57850">
    <property type="entry name" value="RING/U-box"/>
    <property type="match status" value="1"/>
</dbReference>
<protein>
    <recommendedName>
        <fullName evidence="4">E3 SUMO-protein ligase NSE2</fullName>
    </recommendedName>
    <alternativeName>
        <fullName evidence="11">E3 SUMO-protein transferase NSE2</fullName>
    </alternativeName>
    <alternativeName>
        <fullName evidence="12">Non-structural maintenance of chromosomes element 2 homolog</fullName>
    </alternativeName>
</protein>
<dbReference type="GO" id="GO:0005634">
    <property type="term" value="C:nucleus"/>
    <property type="evidence" value="ECO:0007669"/>
    <property type="project" value="UniProtKB-SubCell"/>
</dbReference>
<dbReference type="PROSITE" id="PS51044">
    <property type="entry name" value="ZF_SP_RING"/>
    <property type="match status" value="1"/>
</dbReference>
<reference evidence="15" key="5">
    <citation type="submission" date="2025-09" db="UniProtKB">
        <authorList>
            <consortium name="Ensembl"/>
        </authorList>
    </citation>
    <scope>IDENTIFICATION</scope>
</reference>
<evidence type="ECO:0000256" key="9">
    <source>
        <dbReference type="ARBA" id="ARBA00022833"/>
    </source>
</evidence>
<accession>A0A4W3JXP5</accession>
<reference evidence="16" key="2">
    <citation type="journal article" date="2007" name="PLoS Biol.">
        <title>Survey sequencing and comparative analysis of the elephant shark (Callorhinchus milii) genome.</title>
        <authorList>
            <person name="Venkatesh B."/>
            <person name="Kirkness E.F."/>
            <person name="Loh Y.H."/>
            <person name="Halpern A.L."/>
            <person name="Lee A.P."/>
            <person name="Johnson J."/>
            <person name="Dandona N."/>
            <person name="Viswanathan L.D."/>
            <person name="Tay A."/>
            <person name="Venter J.C."/>
            <person name="Strausberg R.L."/>
            <person name="Brenner S."/>
        </authorList>
    </citation>
    <scope>NUCLEOTIDE SEQUENCE [LARGE SCALE GENOMIC DNA]</scope>
</reference>
<dbReference type="OMA" id="NHHYDEG"/>
<comment type="subcellular location">
    <subcellularLocation>
        <location evidence="1">Nucleus</location>
    </subcellularLocation>
</comment>
<dbReference type="GO" id="GO:0061665">
    <property type="term" value="F:SUMO ligase activity"/>
    <property type="evidence" value="ECO:0007669"/>
    <property type="project" value="TreeGrafter"/>
</dbReference>
<dbReference type="Proteomes" id="UP000314986">
    <property type="component" value="Unassembled WGS sequence"/>
</dbReference>
<name>A0A4W3JXP5_CALMI</name>
<dbReference type="GeneTree" id="ENSGT00390000013961"/>
<gene>
    <name evidence="15" type="primary">nsmce2</name>
</gene>
<reference evidence="15" key="4">
    <citation type="submission" date="2025-08" db="UniProtKB">
        <authorList>
            <consortium name="Ensembl"/>
        </authorList>
    </citation>
    <scope>IDENTIFICATION</scope>
</reference>
<keyword evidence="7 13" id="KW-0863">Zinc-finger</keyword>
<proteinExistence type="inferred from homology"/>
<feature type="domain" description="SP-RING-type" evidence="14">
    <location>
        <begin position="150"/>
        <end position="248"/>
    </location>
</feature>
<evidence type="ECO:0000256" key="10">
    <source>
        <dbReference type="ARBA" id="ARBA00023242"/>
    </source>
</evidence>
<dbReference type="Ensembl" id="ENSCMIT00000037115.1">
    <property type="protein sequence ID" value="ENSCMIP00000036575.1"/>
    <property type="gene ID" value="ENSCMIG00000015452.1"/>
</dbReference>
<evidence type="ECO:0000313" key="16">
    <source>
        <dbReference type="Proteomes" id="UP000314986"/>
    </source>
</evidence>
<evidence type="ECO:0000256" key="1">
    <source>
        <dbReference type="ARBA" id="ARBA00004123"/>
    </source>
</evidence>
<comment type="similarity">
    <text evidence="3">Belongs to the NSE2 family.</text>
</comment>
<evidence type="ECO:0000256" key="3">
    <source>
        <dbReference type="ARBA" id="ARBA00008212"/>
    </source>
</evidence>
<dbReference type="InterPro" id="IPR004181">
    <property type="entry name" value="Znf_MIZ"/>
</dbReference>
<dbReference type="STRING" id="7868.ENSCMIP00000036575"/>
<dbReference type="CDD" id="cd16651">
    <property type="entry name" value="SPL-RING_NSE2"/>
    <property type="match status" value="1"/>
</dbReference>
<evidence type="ECO:0000256" key="12">
    <source>
        <dbReference type="ARBA" id="ARBA00032533"/>
    </source>
</evidence>
<evidence type="ECO:0000256" key="2">
    <source>
        <dbReference type="ARBA" id="ARBA00004718"/>
    </source>
</evidence>
<evidence type="ECO:0000256" key="5">
    <source>
        <dbReference type="ARBA" id="ARBA00022679"/>
    </source>
</evidence>
<evidence type="ECO:0000256" key="4">
    <source>
        <dbReference type="ARBA" id="ARBA00020923"/>
    </source>
</evidence>
<reference evidence="16" key="3">
    <citation type="journal article" date="2014" name="Nature">
        <title>Elephant shark genome provides unique insights into gnathostome evolution.</title>
        <authorList>
            <consortium name="International Elephant Shark Genome Sequencing Consortium"/>
            <person name="Venkatesh B."/>
            <person name="Lee A.P."/>
            <person name="Ravi V."/>
            <person name="Maurya A.K."/>
            <person name="Lian M.M."/>
            <person name="Swann J.B."/>
            <person name="Ohta Y."/>
            <person name="Flajnik M.F."/>
            <person name="Sutoh Y."/>
            <person name="Kasahara M."/>
            <person name="Hoon S."/>
            <person name="Gangu V."/>
            <person name="Roy S.W."/>
            <person name="Irimia M."/>
            <person name="Korzh V."/>
            <person name="Kondrychyn I."/>
            <person name="Lim Z.W."/>
            <person name="Tay B.H."/>
            <person name="Tohari S."/>
            <person name="Kong K.W."/>
            <person name="Ho S."/>
            <person name="Lorente-Galdos B."/>
            <person name="Quilez J."/>
            <person name="Marques-Bonet T."/>
            <person name="Raney B.J."/>
            <person name="Ingham P.W."/>
            <person name="Tay A."/>
            <person name="Hillier L.W."/>
            <person name="Minx P."/>
            <person name="Boehm T."/>
            <person name="Wilson R.K."/>
            <person name="Brenner S."/>
            <person name="Warren W.C."/>
        </authorList>
    </citation>
    <scope>NUCLEOTIDE SEQUENCE [LARGE SCALE GENOMIC DNA]</scope>
</reference>
<dbReference type="PANTHER" id="PTHR21330:SF1">
    <property type="entry name" value="E3 SUMO-PROTEIN LIGASE NSE2"/>
    <property type="match status" value="1"/>
</dbReference>
<comment type="pathway">
    <text evidence="2">Protein modification; protein sumoylation.</text>
</comment>
<dbReference type="GO" id="GO:0008270">
    <property type="term" value="F:zinc ion binding"/>
    <property type="evidence" value="ECO:0007669"/>
    <property type="project" value="UniProtKB-KW"/>
</dbReference>
<keyword evidence="16" id="KW-1185">Reference proteome</keyword>
<dbReference type="Pfam" id="PF11789">
    <property type="entry name" value="zf-Nse"/>
    <property type="match status" value="1"/>
</dbReference>
<sequence>MPGQSNTNPVIFLKSVDSAVSSLKTCQMYIKTGIEITTGIALDLIERGGEVEEVNNLENVILEYVSIGQELDQFIQAVGDVTHQIQQERPERMPDLKALVDKRFSDLKNGNRKADLLTNDTYIDFKQQLDALKRQVSGEWQNESTSTTEVDEDIAVTQTQRNFTCPITQCNLLLLLFVLLQKEMERPVKNKICGHNYEEEAIIKIIQNKRRQKKKARCPVIGCDNGDVKQSDLSVDTTLKRSIENQKKQHNL</sequence>
<dbReference type="InterPro" id="IPR013083">
    <property type="entry name" value="Znf_RING/FYVE/PHD"/>
</dbReference>
<dbReference type="GO" id="GO:0000724">
    <property type="term" value="P:double-strand break repair via homologous recombination"/>
    <property type="evidence" value="ECO:0007669"/>
    <property type="project" value="InterPro"/>
</dbReference>
<evidence type="ECO:0000313" key="15">
    <source>
        <dbReference type="Ensembl" id="ENSCMIP00000036575.1"/>
    </source>
</evidence>
<keyword evidence="9" id="KW-0862">Zinc</keyword>
<dbReference type="GO" id="GO:0030915">
    <property type="term" value="C:Smc5-Smc6 complex"/>
    <property type="evidence" value="ECO:0007669"/>
    <property type="project" value="InterPro"/>
</dbReference>
<keyword evidence="6" id="KW-0479">Metal-binding</keyword>
<keyword evidence="10" id="KW-0539">Nucleus</keyword>
<dbReference type="Gene3D" id="3.30.40.10">
    <property type="entry name" value="Zinc/RING finger domain, C3HC4 (zinc finger)"/>
    <property type="match status" value="1"/>
</dbReference>
<evidence type="ECO:0000256" key="11">
    <source>
        <dbReference type="ARBA" id="ARBA00031731"/>
    </source>
</evidence>
<keyword evidence="5" id="KW-0808">Transferase</keyword>
<dbReference type="InParanoid" id="A0A4W3JXP5"/>
<dbReference type="InterPro" id="IPR026846">
    <property type="entry name" value="Nse2(Mms21)"/>
</dbReference>
<evidence type="ECO:0000256" key="7">
    <source>
        <dbReference type="ARBA" id="ARBA00022771"/>
    </source>
</evidence>
<evidence type="ECO:0000256" key="13">
    <source>
        <dbReference type="PROSITE-ProRule" id="PRU00452"/>
    </source>
</evidence>
<dbReference type="PANTHER" id="PTHR21330">
    <property type="entry name" value="E3 SUMO-PROTEIN LIGASE NSE2"/>
    <property type="match status" value="1"/>
</dbReference>
<dbReference type="UniPathway" id="UPA00886"/>
<evidence type="ECO:0000259" key="14">
    <source>
        <dbReference type="PROSITE" id="PS51044"/>
    </source>
</evidence>
<evidence type="ECO:0000256" key="8">
    <source>
        <dbReference type="ARBA" id="ARBA00022786"/>
    </source>
</evidence>
<dbReference type="AlphaFoldDB" id="A0A4W3JXP5"/>